<dbReference type="Proteomes" id="UP000054422">
    <property type="component" value="Unassembled WGS sequence"/>
</dbReference>
<proteinExistence type="predicted"/>
<organism evidence="1 2">
    <name type="scientific">Legionella norrlandica</name>
    <dbReference type="NCBI Taxonomy" id="1498499"/>
    <lineage>
        <taxon>Bacteria</taxon>
        <taxon>Pseudomonadati</taxon>
        <taxon>Pseudomonadota</taxon>
        <taxon>Gammaproteobacteria</taxon>
        <taxon>Legionellales</taxon>
        <taxon>Legionellaceae</taxon>
        <taxon>Legionella</taxon>
    </lineage>
</organism>
<evidence type="ECO:0000313" key="2">
    <source>
        <dbReference type="Proteomes" id="UP000054422"/>
    </source>
</evidence>
<dbReference type="RefSeq" id="WP_035887389.1">
    <property type="nucleotide sequence ID" value="NZ_JNCF01000006.1"/>
</dbReference>
<keyword evidence="2" id="KW-1185">Reference proteome</keyword>
<sequence>MYSGTSEDYLKQAGVRIRYRRIENALQHLGHELSIVPIQYLADKKDFSHDSYLISKCYDARALVITCLLKNQKKMVGIDLFDDYFSQTNDNRFPKLRYWLCSILQYIDFILCSTPAIAEVANQLAMGQKIHIMNDSSPDIDKNVLQSAIQSKMDYFNQSKVLTVGWFGIGDNPYFPVGLKDLVAFSGELASLRDKEFDIQLEILTNQRAMTADALAMLRRIPVPYTVDDWTEEQEAALLARSMMCFLPVNAQNFSIAKSLNRAVTTLVSGTQVLSCGYPLYEKLSPFIYRDPQQLINDLKNGSLALRKETIPDLIEIMEQWASPELEAEKLAKFIETCNAGSSPCNLNKPLIAVIHGKNTLGEIHKFVQKVGVLSIASPFCKEKLNFDLRFSFNSDDLSIYISEKYCSMLSKQIQNNFLGCEKIVDRLYHKINLSQLISNRNCQRGALNYKNTSINFTASYAKVMNDVAKSLQFLFPQLVYFYSENSKAPWWLLTDIPSYNLEVTP</sequence>
<dbReference type="STRING" id="1498499.EP47_03590"/>
<protein>
    <recommendedName>
        <fullName evidence="3">Glycosyltransferase</fullName>
    </recommendedName>
</protein>
<reference evidence="1 2" key="1">
    <citation type="submission" date="2014-05" db="EMBL/GenBank/DDBJ databases">
        <authorList>
            <person name="Rizzardi K."/>
            <person name="Winiecka-Krusnell J."/>
            <person name="Ramliden M."/>
            <person name="Alm E."/>
            <person name="Andersson S."/>
            <person name="Byfors S."/>
        </authorList>
    </citation>
    <scope>NUCLEOTIDE SEQUENCE [LARGE SCALE GENOMIC DNA]</scope>
    <source>
        <strain evidence="1 2">LEGN</strain>
    </source>
</reference>
<dbReference type="OrthoDB" id="7829173at2"/>
<accession>A0A0A2SWA3</accession>
<evidence type="ECO:0008006" key="3">
    <source>
        <dbReference type="Google" id="ProtNLM"/>
    </source>
</evidence>
<evidence type="ECO:0000313" key="1">
    <source>
        <dbReference type="EMBL" id="KGP64016.1"/>
    </source>
</evidence>
<gene>
    <name evidence="1" type="ORF">EP47_03590</name>
</gene>
<dbReference type="EMBL" id="JNCF01000006">
    <property type="protein sequence ID" value="KGP64016.1"/>
    <property type="molecule type" value="Genomic_DNA"/>
</dbReference>
<name>A0A0A2SWA3_9GAMM</name>
<comment type="caution">
    <text evidence="1">The sequence shown here is derived from an EMBL/GenBank/DDBJ whole genome shotgun (WGS) entry which is preliminary data.</text>
</comment>
<dbReference type="AlphaFoldDB" id="A0A0A2SWA3"/>